<organism evidence="1 2">
    <name type="scientific">Kushneria phyllosphaerae</name>
    <dbReference type="NCBI Taxonomy" id="2100822"/>
    <lineage>
        <taxon>Bacteria</taxon>
        <taxon>Pseudomonadati</taxon>
        <taxon>Pseudomonadota</taxon>
        <taxon>Gammaproteobacteria</taxon>
        <taxon>Oceanospirillales</taxon>
        <taxon>Halomonadaceae</taxon>
        <taxon>Kushneria</taxon>
    </lineage>
</organism>
<sequence length="66" mass="7172">MRSELLSHTVVRVSVPLNDPLLLSGGPSPPDFFLCLSFNVRIHKHDRLAGSSLKWSQHASGAAFSS</sequence>
<dbReference type="AlphaFoldDB" id="A0A2R8CKD2"/>
<proteinExistence type="predicted"/>
<dbReference type="Proteomes" id="UP000244934">
    <property type="component" value="Unassembled WGS sequence"/>
</dbReference>
<reference evidence="2" key="1">
    <citation type="submission" date="2018-03" db="EMBL/GenBank/DDBJ databases">
        <authorList>
            <person name="Navarro De La Torre S."/>
        </authorList>
    </citation>
    <scope>NUCLEOTIDE SEQUENCE [LARGE SCALE GENOMIC DNA]</scope>
    <source>
        <strain evidence="2">EAod3</strain>
    </source>
</reference>
<gene>
    <name evidence="1" type="ORF">KSP9073_01355</name>
</gene>
<name>A0A2R8CKD2_9GAMM</name>
<evidence type="ECO:0000313" key="2">
    <source>
        <dbReference type="Proteomes" id="UP000244934"/>
    </source>
</evidence>
<evidence type="ECO:0000313" key="1">
    <source>
        <dbReference type="EMBL" id="SPJ33350.1"/>
    </source>
</evidence>
<keyword evidence="2" id="KW-1185">Reference proteome</keyword>
<protein>
    <submittedName>
        <fullName evidence="1">Uncharacterized protein</fullName>
    </submittedName>
</protein>
<accession>A0A2R8CKD2</accession>
<dbReference type="EMBL" id="ONZI01000002">
    <property type="protein sequence ID" value="SPJ33350.1"/>
    <property type="molecule type" value="Genomic_DNA"/>
</dbReference>